<accession>A0A7X3SJV1</accession>
<keyword evidence="2" id="KW-1185">Reference proteome</keyword>
<organism evidence="1 2">
    <name type="scientific">Sporofaciens musculi</name>
    <dbReference type="NCBI Taxonomy" id="2681861"/>
    <lineage>
        <taxon>Bacteria</taxon>
        <taxon>Bacillati</taxon>
        <taxon>Bacillota</taxon>
        <taxon>Clostridia</taxon>
        <taxon>Lachnospirales</taxon>
        <taxon>Lachnospiraceae</taxon>
        <taxon>Sporofaciens</taxon>
    </lineage>
</organism>
<sequence length="386" mass="45362">MINMRVLFVSGFGINSTVPNPICETRIIKWLKKYPNIQIDIACDGIVEKTPEKNWKCHPLYMLRRIKCWPSNNPDVEKACRKELCEIFDAQDYDCLFVPHKPFETVYAACYIKKKHPKAKLYIYALDPIANEVDANNGIGKHLFFLSKIAEEKVFEIADHIFHMECNKRKYDEEKYKKYADKFSYLDFPLIESRDVKSGQEHDSSALLILYSGLLNDVYRSPKYFLELYDVVSESIDAQLHFYAKGNSVKEIEERAANNKRIKSFGYIPKEDLEEKIEEAQFLLNIGNKYSDMLPSKLLTYFMTGKPIIHIKNQENDASIHYLERYGLYIVIDERDPFEENAKKLIEFMKNNHGKRLSLDYVRRTFTHNTPEWNAKQIKRVLMGDK</sequence>
<dbReference type="Proteomes" id="UP000460412">
    <property type="component" value="Unassembled WGS sequence"/>
</dbReference>
<dbReference type="EMBL" id="WUQX01000001">
    <property type="protein sequence ID" value="MXP76827.1"/>
    <property type="molecule type" value="Genomic_DNA"/>
</dbReference>
<dbReference type="AlphaFoldDB" id="A0A7X3SJV1"/>
<name>A0A7X3SJV1_9FIRM</name>
<proteinExistence type="predicted"/>
<dbReference type="SUPFAM" id="SSF53756">
    <property type="entry name" value="UDP-Glycosyltransferase/glycogen phosphorylase"/>
    <property type="match status" value="1"/>
</dbReference>
<evidence type="ECO:0000313" key="1">
    <source>
        <dbReference type="EMBL" id="MXP76827.1"/>
    </source>
</evidence>
<reference evidence="1 2" key="1">
    <citation type="submission" date="2019-12" db="EMBL/GenBank/DDBJ databases">
        <title>Sporaefaciens musculi gen. nov., sp. nov., a novel bacterium isolated from the caecum of an obese mouse.</title>
        <authorList>
            <person name="Rasmussen T.S."/>
            <person name="Streidl T."/>
            <person name="Hitch T.C.A."/>
            <person name="Wortmann E."/>
            <person name="Deptula P."/>
            <person name="Hansen M."/>
            <person name="Nielsen D.S."/>
            <person name="Clavel T."/>
            <person name="Vogensen F.K."/>
        </authorList>
    </citation>
    <scope>NUCLEOTIDE SEQUENCE [LARGE SCALE GENOMIC DNA]</scope>
    <source>
        <strain evidence="1 2">WCA-9-b2</strain>
    </source>
</reference>
<dbReference type="RefSeq" id="WP_159751878.1">
    <property type="nucleotide sequence ID" value="NZ_WUQX01000001.1"/>
</dbReference>
<evidence type="ECO:0008006" key="3">
    <source>
        <dbReference type="Google" id="ProtNLM"/>
    </source>
</evidence>
<protein>
    <recommendedName>
        <fullName evidence="3">Glycosyltransferase</fullName>
    </recommendedName>
</protein>
<gene>
    <name evidence="1" type="ORF">GN277_15965</name>
</gene>
<evidence type="ECO:0000313" key="2">
    <source>
        <dbReference type="Proteomes" id="UP000460412"/>
    </source>
</evidence>
<comment type="caution">
    <text evidence="1">The sequence shown here is derived from an EMBL/GenBank/DDBJ whole genome shotgun (WGS) entry which is preliminary data.</text>
</comment>
<dbReference type="Gene3D" id="3.40.50.2000">
    <property type="entry name" value="Glycogen Phosphorylase B"/>
    <property type="match status" value="1"/>
</dbReference>